<keyword evidence="1" id="KW-0175">Coiled coil</keyword>
<name>A0ABT4IY96_9GAMM</name>
<reference evidence="5 6" key="1">
    <citation type="submission" date="2022-02" db="EMBL/GenBank/DDBJ databases">
        <title>Study of halophilic communities from a Mexican lake.</title>
        <authorList>
            <person name="Hernandez-Soto L.M."/>
            <person name="Martinez-Abarca F."/>
            <person name="Ramirez-Saad H.C."/>
            <person name="Aguirre-Garrido J.F."/>
        </authorList>
    </citation>
    <scope>NUCLEOTIDE SEQUENCE [LARGE SCALE GENOMIC DNA]</scope>
    <source>
        <strain evidence="5 6">Hjan13</strain>
    </source>
</reference>
<dbReference type="EMBL" id="JAKNQU010000007">
    <property type="protein sequence ID" value="MCZ0928652.1"/>
    <property type="molecule type" value="Genomic_DNA"/>
</dbReference>
<dbReference type="RefSeq" id="WP_268902291.1">
    <property type="nucleotide sequence ID" value="NZ_JAKNQT010000004.1"/>
</dbReference>
<evidence type="ECO:0000256" key="1">
    <source>
        <dbReference type="SAM" id="Coils"/>
    </source>
</evidence>
<feature type="transmembrane region" description="Helical" evidence="3">
    <location>
        <begin position="900"/>
        <end position="922"/>
    </location>
</feature>
<sequence length="1151" mass="125714">MSDSMTEAQRVAESQPDNDPGQAQGQCPLTRTDLQLVPVRYAIAEADEADLAAALPGFSPTHEGTFRRSGIRPIRSGWLYLVHSLMPDEVQVFKVEPDGSGDPVVIKREGSVQVLYSPLELTPLHVSMLRQEAFRDLVMTRVNVGAYCPGNGTSHLLNPDDIASALADDVGDHRRTPEAPEPSGEQNQLDTGSYAWCEAEGSDKEWQLAGASSIVAAITSEYKQDSACLIVEDIPGRLKDLSQAWACHAEQQGNWHDNYQTENFAARTIDGFMRLDFSPHAANAGQGNIPEWLGNAENDDQADLRELADLYEKRREREEEVAASSGGHPGFIGGALQPIDEDIDALSEHLAERLGTESEAVKAFVEQSEQAHFNEVIGGNYALAPNGIVDVIRQQELQDFLTYANGLEEGWQTAYREIGQDLAGLLPVWHNYALLLDREDELHISFTSKLEHCAVETLALCGQGDFLSQHYMGDVPTTAHLLHFQPTDTFIETFLTELGGPQKALTQAAALMAAAGALGNYQAWQGTIEQQTGLRFRSIAGLSDEVAADIAGEVYFKEKMLGEAVIKTLLDDAQQMELPQRFANMAGMLPEGQRLMFVERLGLLEMGWDIPDQTVLGKLQQAITKAERSLSQLRRLEQELERYYQEREAEIKQASRRGTSQSHRRAADQYHANNIRNKASEIKQQKQLVSEALDDLAEHSFPASENGSHALKVGGLSQAATRAALAERTAFKEITNQPRETMRSTLDTLIRNEQNDVSVARAMGVLVNGSLSALGAIAACVAMKELIEAGRGHDRFLEYLGNTVSQGFATAAAMMAMREMLVDARHRKLYEGRAFQQVAQTELRATAGSPAQLERWARVANKAMGAVAWLGGFAGLFEAIRQAQKVGRAETQAERLASQVALVGASGTALGGTFLGGMGLVGKILGAPAAQWRLLLLKFAGPVGWFVAASTLLLVVGDLLASRFSLSPVQQWCQRSYWGLSSEYASLEEHEQALGKLSGSDPVVERQGVAAAHAGPGPGPAPSDLAFRVTLPGGQLPDEENFSFGLWGVPMSGDHEELTQDVLSYSHQASEKEGAGGTYHFAPEALSQFYFVRLVVRLRLNGESSTQVYELHRRGRSISSDWHRVEALTDGFFSSVKLGTWPSMPLTPWSP</sequence>
<evidence type="ECO:0000256" key="2">
    <source>
        <dbReference type="SAM" id="MobiDB-lite"/>
    </source>
</evidence>
<feature type="transmembrane region" description="Helical" evidence="3">
    <location>
        <begin position="942"/>
        <end position="961"/>
    </location>
</feature>
<proteinExistence type="predicted"/>
<feature type="coiled-coil region" evidence="1">
    <location>
        <begin position="616"/>
        <end position="657"/>
    </location>
</feature>
<gene>
    <name evidence="5" type="ORF">L0635_16365</name>
</gene>
<keyword evidence="6" id="KW-1185">Reference proteome</keyword>
<feature type="domain" description="Toxin VasX N-terminal region" evidence="4">
    <location>
        <begin position="27"/>
        <end position="100"/>
    </location>
</feature>
<evidence type="ECO:0000313" key="5">
    <source>
        <dbReference type="EMBL" id="MCZ0928652.1"/>
    </source>
</evidence>
<evidence type="ECO:0000313" key="6">
    <source>
        <dbReference type="Proteomes" id="UP001321125"/>
    </source>
</evidence>
<keyword evidence="3" id="KW-0812">Transmembrane</keyword>
<organism evidence="5 6">
    <name type="scientific">Vreelandella janggokensis</name>
    <dbReference type="NCBI Taxonomy" id="370767"/>
    <lineage>
        <taxon>Bacteria</taxon>
        <taxon>Pseudomonadati</taxon>
        <taxon>Pseudomonadota</taxon>
        <taxon>Gammaproteobacteria</taxon>
        <taxon>Oceanospirillales</taxon>
        <taxon>Halomonadaceae</taxon>
        <taxon>Vreelandella</taxon>
    </lineage>
</organism>
<comment type="caution">
    <text evidence="5">The sequence shown here is derived from an EMBL/GenBank/DDBJ whole genome shotgun (WGS) entry which is preliminary data.</text>
</comment>
<dbReference type="Pfam" id="PF20249">
    <property type="entry name" value="VasX_N"/>
    <property type="match status" value="1"/>
</dbReference>
<evidence type="ECO:0000259" key="4">
    <source>
        <dbReference type="Pfam" id="PF20249"/>
    </source>
</evidence>
<evidence type="ECO:0000256" key="3">
    <source>
        <dbReference type="SAM" id="Phobius"/>
    </source>
</evidence>
<accession>A0ABT4IY96</accession>
<feature type="region of interest" description="Disordered" evidence="2">
    <location>
        <begin position="1"/>
        <end position="29"/>
    </location>
</feature>
<feature type="compositionally biased region" description="Polar residues" evidence="2">
    <location>
        <begin position="15"/>
        <end position="29"/>
    </location>
</feature>
<dbReference type="Proteomes" id="UP001321125">
    <property type="component" value="Unassembled WGS sequence"/>
</dbReference>
<protein>
    <recommendedName>
        <fullName evidence="4">Toxin VasX N-terminal region domain-containing protein</fullName>
    </recommendedName>
</protein>
<keyword evidence="3" id="KW-0472">Membrane</keyword>
<keyword evidence="3" id="KW-1133">Transmembrane helix</keyword>
<dbReference type="InterPro" id="IPR046864">
    <property type="entry name" value="VasX_N"/>
</dbReference>